<dbReference type="RefSeq" id="XP_020438812.1">
    <property type="nucleotide sequence ID" value="XM_020571538.1"/>
</dbReference>
<dbReference type="InParanoid" id="D3AWN5"/>
<name>D3AWN5_HETP5</name>
<gene>
    <name evidence="1" type="ORF">PPL_00511</name>
</gene>
<sequence>MIYRQVYANSGATPLISYKRYLKAQMHLERIKKIYKRTGDSIGYPWKTDKINIIDRILKENNISTTEFEQNEQK</sequence>
<accession>D3AWN5</accession>
<dbReference type="GeneID" id="31356044"/>
<proteinExistence type="predicted"/>
<evidence type="ECO:0000313" key="1">
    <source>
        <dbReference type="EMBL" id="EFA86708.1"/>
    </source>
</evidence>
<organism evidence="1 2">
    <name type="scientific">Heterostelium pallidum (strain ATCC 26659 / Pp 5 / PN500)</name>
    <name type="common">Cellular slime mold</name>
    <name type="synonym">Polysphondylium pallidum</name>
    <dbReference type="NCBI Taxonomy" id="670386"/>
    <lineage>
        <taxon>Eukaryota</taxon>
        <taxon>Amoebozoa</taxon>
        <taxon>Evosea</taxon>
        <taxon>Eumycetozoa</taxon>
        <taxon>Dictyostelia</taxon>
        <taxon>Acytosteliales</taxon>
        <taxon>Acytosteliaceae</taxon>
        <taxon>Heterostelium</taxon>
    </lineage>
</organism>
<dbReference type="AlphaFoldDB" id="D3AWN5"/>
<evidence type="ECO:0000313" key="2">
    <source>
        <dbReference type="Proteomes" id="UP000001396"/>
    </source>
</evidence>
<protein>
    <submittedName>
        <fullName evidence="1">Uncharacterized protein</fullName>
    </submittedName>
</protein>
<reference evidence="1 2" key="1">
    <citation type="journal article" date="2011" name="Genome Res.">
        <title>Phylogeny-wide analysis of social amoeba genomes highlights ancient origins for complex intercellular communication.</title>
        <authorList>
            <person name="Heidel A.J."/>
            <person name="Lawal H.M."/>
            <person name="Felder M."/>
            <person name="Schilde C."/>
            <person name="Helps N.R."/>
            <person name="Tunggal B."/>
            <person name="Rivero F."/>
            <person name="John U."/>
            <person name="Schleicher M."/>
            <person name="Eichinger L."/>
            <person name="Platzer M."/>
            <person name="Noegel A.A."/>
            <person name="Schaap P."/>
            <person name="Gloeckner G."/>
        </authorList>
    </citation>
    <scope>NUCLEOTIDE SEQUENCE [LARGE SCALE GENOMIC DNA]</scope>
    <source>
        <strain evidence="2">ATCC 26659 / Pp 5 / PN500</strain>
    </source>
</reference>
<dbReference type="EMBL" id="ADBJ01000002">
    <property type="protein sequence ID" value="EFA86708.1"/>
    <property type="molecule type" value="Genomic_DNA"/>
</dbReference>
<keyword evidence="2" id="KW-1185">Reference proteome</keyword>
<dbReference type="Proteomes" id="UP000001396">
    <property type="component" value="Unassembled WGS sequence"/>
</dbReference>
<comment type="caution">
    <text evidence="1">The sequence shown here is derived from an EMBL/GenBank/DDBJ whole genome shotgun (WGS) entry which is preliminary data.</text>
</comment>